<feature type="compositionally biased region" description="Low complexity" evidence="1">
    <location>
        <begin position="432"/>
        <end position="441"/>
    </location>
</feature>
<dbReference type="KEGG" id="zca:118356507"/>
<evidence type="ECO:0000313" key="3">
    <source>
        <dbReference type="RefSeq" id="XP_035581356.1"/>
    </source>
</evidence>
<sequence>MEQHCTPEPTDILRALHTRSDSTHRTSSHAASRLRALHLRTSPQRHTQCPDSARSTCGRPPSVTRSVPTRHTPPADVPPASHAMSRLRALHLWTSPQRHTQCSNSARSTCGRPPSVTRSVPDIARSTCGRRISVTRSIRAPRAPPADVPATSHAASRTSRAPPADDAPTSHAGSGLRALHLRTSPQRHTQRPNSTRSTCGRPPASHAASRTSRAPPADVPQRHTQRPGHRALHLRTSPQRHTQRPGHRALHLRTFPQRHMQCPGSARSTCGRPPSVTRSIRAPRAPPADDAPVSHAASGLRALHLRTTHQRHTQHPGSARSTCRRPPSVTRSVLTPRAPPADVPQRHTQRPDSTRSTCGRPPSVTRSVLTPRAPPADVPPASHAGSGLRALHLRTSPSVTRSVPDIARSTCGRPPSVTRSVQAPRAPPADVPPASHAASRLHALHLRTSPSVTRSVPDIARSTCGRPPASHAASRTSRAPPADVPPASHAASRTSRAPPADVPPASHAVSRLRALHLRTSPQRHTQRPGSAHSTCGRPPSVTRSVPDIARSTYRHPTSVPCSIWDSTRSTCGRLQASHAAAQLRAFHLPAFCKHHRQHPGPSFHKPEFQHRRQMRSVAITRQRAASDFRMEEDCGHQRAEAANGPGNSFDSVGPTSTTTPQRAALKDQSSQGPQWKTSGVAASSNT</sequence>
<feature type="compositionally biased region" description="Basic residues" evidence="1">
    <location>
        <begin position="223"/>
        <end position="233"/>
    </location>
</feature>
<dbReference type="GeneID" id="118356507"/>
<reference evidence="3" key="1">
    <citation type="submission" date="2025-08" db="UniProtKB">
        <authorList>
            <consortium name="RefSeq"/>
        </authorList>
    </citation>
    <scope>IDENTIFICATION</scope>
    <source>
        <tissue evidence="3">Blood</tissue>
    </source>
</reference>
<feature type="region of interest" description="Disordered" evidence="1">
    <location>
        <begin position="625"/>
        <end position="686"/>
    </location>
</feature>
<name>A0A6P9F7D9_ZALCA</name>
<evidence type="ECO:0000313" key="2">
    <source>
        <dbReference type="Proteomes" id="UP000515165"/>
    </source>
</evidence>
<organism evidence="2 3">
    <name type="scientific">Zalophus californianus</name>
    <name type="common">California sealion</name>
    <dbReference type="NCBI Taxonomy" id="9704"/>
    <lineage>
        <taxon>Eukaryota</taxon>
        <taxon>Metazoa</taxon>
        <taxon>Chordata</taxon>
        <taxon>Craniata</taxon>
        <taxon>Vertebrata</taxon>
        <taxon>Euteleostomi</taxon>
        <taxon>Mammalia</taxon>
        <taxon>Eutheria</taxon>
        <taxon>Laurasiatheria</taxon>
        <taxon>Carnivora</taxon>
        <taxon>Caniformia</taxon>
        <taxon>Pinnipedia</taxon>
        <taxon>Otariidae</taxon>
        <taxon>Zalophus</taxon>
    </lineage>
</organism>
<feature type="compositionally biased region" description="Polar residues" evidence="1">
    <location>
        <begin position="96"/>
        <end position="108"/>
    </location>
</feature>
<feature type="compositionally biased region" description="Polar residues" evidence="1">
    <location>
        <begin position="645"/>
        <end position="686"/>
    </location>
</feature>
<feature type="compositionally biased region" description="Polar residues" evidence="1">
    <location>
        <begin position="519"/>
        <end position="533"/>
    </location>
</feature>
<dbReference type="Proteomes" id="UP000515165">
    <property type="component" value="Chromosome X"/>
</dbReference>
<gene>
    <name evidence="3" type="primary">LOC118356507</name>
</gene>
<feature type="region of interest" description="Disordered" evidence="1">
    <location>
        <begin position="519"/>
        <end position="543"/>
    </location>
</feature>
<protein>
    <submittedName>
        <fullName evidence="3">Uncharacterized protein</fullName>
    </submittedName>
</protein>
<feature type="compositionally biased region" description="Polar residues" evidence="1">
    <location>
        <begin position="183"/>
        <end position="198"/>
    </location>
</feature>
<proteinExistence type="predicted"/>
<dbReference type="AlphaFoldDB" id="A0A6P9F7D9"/>
<evidence type="ECO:0000256" key="1">
    <source>
        <dbReference type="SAM" id="MobiDB-lite"/>
    </source>
</evidence>
<feature type="compositionally biased region" description="Basic residues" evidence="1">
    <location>
        <begin position="241"/>
        <end position="251"/>
    </location>
</feature>
<dbReference type="RefSeq" id="XP_035581356.1">
    <property type="nucleotide sequence ID" value="XM_035725463.1"/>
</dbReference>
<keyword evidence="2" id="KW-1185">Reference proteome</keyword>
<accession>A0A6P9F7D9</accession>
<feature type="region of interest" description="Disordered" evidence="1">
    <location>
        <begin position="308"/>
        <end position="507"/>
    </location>
</feature>
<feature type="compositionally biased region" description="Low complexity" evidence="1">
    <location>
        <begin position="148"/>
        <end position="164"/>
    </location>
</feature>
<feature type="compositionally biased region" description="Polar residues" evidence="1">
    <location>
        <begin position="41"/>
        <end position="55"/>
    </location>
</feature>
<feature type="region of interest" description="Disordered" evidence="1">
    <location>
        <begin position="96"/>
        <end position="296"/>
    </location>
</feature>
<feature type="region of interest" description="Disordered" evidence="1">
    <location>
        <begin position="18"/>
        <end position="81"/>
    </location>
</feature>
<feature type="compositionally biased region" description="Basic and acidic residues" evidence="1">
    <location>
        <begin position="625"/>
        <end position="639"/>
    </location>
</feature>